<dbReference type="InterPro" id="IPR052922">
    <property type="entry name" value="Cytidylate_Kinase-2"/>
</dbReference>
<comment type="caution">
    <text evidence="1">The sequence shown here is derived from an EMBL/GenBank/DDBJ whole genome shotgun (WGS) entry which is preliminary data.</text>
</comment>
<dbReference type="InterPro" id="IPR027417">
    <property type="entry name" value="P-loop_NTPase"/>
</dbReference>
<dbReference type="Proteomes" id="UP000479226">
    <property type="component" value="Unassembled WGS sequence"/>
</dbReference>
<protein>
    <submittedName>
        <fullName evidence="1">AAA family ATPase</fullName>
    </submittedName>
</protein>
<accession>A0ABX0DI62</accession>
<evidence type="ECO:0000313" key="1">
    <source>
        <dbReference type="EMBL" id="NGN85416.1"/>
    </source>
</evidence>
<name>A0ABX0DI62_9MICC</name>
<reference evidence="1 2" key="1">
    <citation type="submission" date="2020-02" db="EMBL/GenBank/DDBJ databases">
        <title>Genome sequence of the type strain DSM 27180 of Arthrobacter silviterrae.</title>
        <authorList>
            <person name="Gao J."/>
            <person name="Sun J."/>
        </authorList>
    </citation>
    <scope>NUCLEOTIDE SEQUENCE [LARGE SCALE GENOMIC DNA]</scope>
    <source>
        <strain evidence="1 2">DSM 27180</strain>
    </source>
</reference>
<keyword evidence="2" id="KW-1185">Reference proteome</keyword>
<gene>
    <name evidence="1" type="ORF">G6N77_18405</name>
</gene>
<dbReference type="Gene3D" id="3.40.50.300">
    <property type="entry name" value="P-loop containing nucleotide triphosphate hydrolases"/>
    <property type="match status" value="1"/>
</dbReference>
<organism evidence="1 2">
    <name type="scientific">Arthrobacter silviterrae</name>
    <dbReference type="NCBI Taxonomy" id="2026658"/>
    <lineage>
        <taxon>Bacteria</taxon>
        <taxon>Bacillati</taxon>
        <taxon>Actinomycetota</taxon>
        <taxon>Actinomycetes</taxon>
        <taxon>Micrococcales</taxon>
        <taxon>Micrococcaceae</taxon>
        <taxon>Arthrobacter</taxon>
    </lineage>
</organism>
<dbReference type="PANTHER" id="PTHR37816">
    <property type="entry name" value="YALI0E33011P"/>
    <property type="match status" value="1"/>
</dbReference>
<dbReference type="PANTHER" id="PTHR37816:SF1">
    <property type="entry name" value="TOXIN"/>
    <property type="match status" value="1"/>
</dbReference>
<dbReference type="RefSeq" id="WP_165183626.1">
    <property type="nucleotide sequence ID" value="NZ_JAAKZI010000050.1"/>
</dbReference>
<dbReference type="SUPFAM" id="SSF52540">
    <property type="entry name" value="P-loop containing nucleoside triphosphate hydrolases"/>
    <property type="match status" value="1"/>
</dbReference>
<evidence type="ECO:0000313" key="2">
    <source>
        <dbReference type="Proteomes" id="UP000479226"/>
    </source>
</evidence>
<sequence>MLAASDLLPAEVQRVLVAGVSGSGKTTLAGRIGAILGVPHTEIDSLFHGPNWQPRTDFMNDVDHLTQAGGWVTEWQYPAARPLLAKRAQLLVWLDFPVPVTMSRLVRRTVRRRLRREELWNGNLEAPLHTVFTDGDHIIRWGWRTRHMYKELVPALERDFPGLCVVRLRTPRESERWVENLQHSVTSGW</sequence>
<dbReference type="EMBL" id="JAAKZI010000050">
    <property type="protein sequence ID" value="NGN85416.1"/>
    <property type="molecule type" value="Genomic_DNA"/>
</dbReference>
<proteinExistence type="predicted"/>